<evidence type="ECO:0000313" key="2">
    <source>
        <dbReference type="Proteomes" id="UP000234433"/>
    </source>
</evidence>
<dbReference type="AlphaFoldDB" id="A0A2H1KWE2"/>
<organism evidence="1 2">
    <name type="scientific">Brevibacterium antiquum CNRZ 918</name>
    <dbReference type="NCBI Taxonomy" id="1255637"/>
    <lineage>
        <taxon>Bacteria</taxon>
        <taxon>Bacillati</taxon>
        <taxon>Actinomycetota</taxon>
        <taxon>Actinomycetes</taxon>
        <taxon>Micrococcales</taxon>
        <taxon>Brevibacteriaceae</taxon>
        <taxon>Brevibacterium</taxon>
    </lineage>
</organism>
<accession>A0A2H1KWE2</accession>
<gene>
    <name evidence="1" type="ORF">BANT918_02974</name>
</gene>
<protein>
    <submittedName>
        <fullName evidence="1">Uncharacterized protein</fullName>
    </submittedName>
</protein>
<name>A0A2H1KWE2_9MICO</name>
<dbReference type="Proteomes" id="UP000234433">
    <property type="component" value="Unassembled WGS sequence"/>
</dbReference>
<dbReference type="OrthoDB" id="3632258at2"/>
<reference evidence="1 2" key="1">
    <citation type="submission" date="2017-03" db="EMBL/GenBank/DDBJ databases">
        <authorList>
            <person name="Afonso C.L."/>
            <person name="Miller P.J."/>
            <person name="Scott M.A."/>
            <person name="Spackman E."/>
            <person name="Goraichik I."/>
            <person name="Dimitrov K.M."/>
            <person name="Suarez D.L."/>
            <person name="Swayne D.E."/>
        </authorList>
    </citation>
    <scope>NUCLEOTIDE SEQUENCE [LARGE SCALE GENOMIC DNA]</scope>
    <source>
        <strain evidence="1 2">CNRZ 918</strain>
    </source>
</reference>
<dbReference type="EMBL" id="FXZD01000013">
    <property type="protein sequence ID" value="SMY04095.1"/>
    <property type="molecule type" value="Genomic_DNA"/>
</dbReference>
<proteinExistence type="predicted"/>
<evidence type="ECO:0000313" key="1">
    <source>
        <dbReference type="EMBL" id="SMY04095.1"/>
    </source>
</evidence>
<sequence>MNTLNDTTNTTVDHGQTECHCPDDRCAGVHHPIGETCWCTRVLDREVDELVESLTIINGGETDLGTRIEYDDSPEERIHQKAILDDDAKTVTIHWDSAIQILDFTVPAIKEPTPSQQDYMVRFIARAAVFGNLPNNRTVFFSADLTGELEEVNEKIEHPEWCVNDGDCFAMHTSALIEHSAKTEHLKTDTIKAESRLEVIVQHADYKEDLDATIMPWIEIKEGAEFEPVTLHSEPTDLRALGHFLIEQADRIETMINEMGVSA</sequence>
<dbReference type="RefSeq" id="WP_101620979.1">
    <property type="nucleotide sequence ID" value="NZ_FXZD01000013.1"/>
</dbReference>